<keyword evidence="1" id="KW-0040">ANK repeat</keyword>
<dbReference type="AlphaFoldDB" id="A0ABD2VWV5"/>
<feature type="repeat" description="ANK" evidence="1">
    <location>
        <begin position="150"/>
        <end position="182"/>
    </location>
</feature>
<dbReference type="PANTHER" id="PTHR24118:SF100">
    <property type="entry name" value="FYVE-TYPE DOMAIN-CONTAINING PROTEIN"/>
    <property type="match status" value="1"/>
</dbReference>
<dbReference type="PROSITE" id="PS50088">
    <property type="entry name" value="ANK_REPEAT"/>
    <property type="match status" value="3"/>
</dbReference>
<dbReference type="Pfam" id="PF12796">
    <property type="entry name" value="Ank_2"/>
    <property type="match status" value="2"/>
</dbReference>
<dbReference type="EMBL" id="JBJJXI010000158">
    <property type="protein sequence ID" value="KAL3385282.1"/>
    <property type="molecule type" value="Genomic_DNA"/>
</dbReference>
<dbReference type="PANTHER" id="PTHR24118">
    <property type="entry name" value="POTE ANKYRIN DOMAIN"/>
    <property type="match status" value="1"/>
</dbReference>
<organism evidence="2 3">
    <name type="scientific">Trichogramma kaykai</name>
    <dbReference type="NCBI Taxonomy" id="54128"/>
    <lineage>
        <taxon>Eukaryota</taxon>
        <taxon>Metazoa</taxon>
        <taxon>Ecdysozoa</taxon>
        <taxon>Arthropoda</taxon>
        <taxon>Hexapoda</taxon>
        <taxon>Insecta</taxon>
        <taxon>Pterygota</taxon>
        <taxon>Neoptera</taxon>
        <taxon>Endopterygota</taxon>
        <taxon>Hymenoptera</taxon>
        <taxon>Apocrita</taxon>
        <taxon>Proctotrupomorpha</taxon>
        <taxon>Chalcidoidea</taxon>
        <taxon>Trichogrammatidae</taxon>
        <taxon>Trichogramma</taxon>
    </lineage>
</organism>
<dbReference type="SUPFAM" id="SSF48403">
    <property type="entry name" value="Ankyrin repeat"/>
    <property type="match status" value="1"/>
</dbReference>
<feature type="repeat" description="ANK" evidence="1">
    <location>
        <begin position="271"/>
        <end position="303"/>
    </location>
</feature>
<dbReference type="SMART" id="SM00248">
    <property type="entry name" value="ANK"/>
    <property type="match status" value="7"/>
</dbReference>
<name>A0ABD2VWV5_9HYME</name>
<dbReference type="Proteomes" id="UP001627154">
    <property type="component" value="Unassembled WGS sequence"/>
</dbReference>
<dbReference type="PROSITE" id="PS50297">
    <property type="entry name" value="ANK_REP_REGION"/>
    <property type="match status" value="3"/>
</dbReference>
<feature type="repeat" description="ANK" evidence="1">
    <location>
        <begin position="114"/>
        <end position="146"/>
    </location>
</feature>
<reference evidence="2 3" key="1">
    <citation type="journal article" date="2024" name="bioRxiv">
        <title>A reference genome for Trichogramma kaykai: A tiny desert-dwelling parasitoid wasp with competing sex-ratio distorters.</title>
        <authorList>
            <person name="Culotta J."/>
            <person name="Lindsey A.R."/>
        </authorList>
    </citation>
    <scope>NUCLEOTIDE SEQUENCE [LARGE SCALE GENOMIC DNA]</scope>
    <source>
        <strain evidence="2 3">KSX58</strain>
    </source>
</reference>
<protein>
    <submittedName>
        <fullName evidence="2">Uncharacterized protein</fullName>
    </submittedName>
</protein>
<evidence type="ECO:0000313" key="3">
    <source>
        <dbReference type="Proteomes" id="UP001627154"/>
    </source>
</evidence>
<keyword evidence="3" id="KW-1185">Reference proteome</keyword>
<dbReference type="Gene3D" id="1.25.40.20">
    <property type="entry name" value="Ankyrin repeat-containing domain"/>
    <property type="match status" value="3"/>
</dbReference>
<dbReference type="InterPro" id="IPR036770">
    <property type="entry name" value="Ankyrin_rpt-contain_sf"/>
</dbReference>
<evidence type="ECO:0000313" key="2">
    <source>
        <dbReference type="EMBL" id="KAL3385282.1"/>
    </source>
</evidence>
<dbReference type="PRINTS" id="PR01415">
    <property type="entry name" value="ANKYRIN"/>
</dbReference>
<comment type="caution">
    <text evidence="2">The sequence shown here is derived from an EMBL/GenBank/DDBJ whole genome shotgun (WGS) entry which is preliminary data.</text>
</comment>
<gene>
    <name evidence="2" type="ORF">TKK_019062</name>
</gene>
<dbReference type="InterPro" id="IPR002110">
    <property type="entry name" value="Ankyrin_rpt"/>
</dbReference>
<sequence length="688" mass="79562">MLKSPPSEIREKKRNLFTKTFIEHDDWQCDDLVAFIVVEFDGGVEDINWILKTALEGKKWPYKIVKLLMENGTKLQVLNDLDQTAIHIAAKHQDWSTMGLLLEYSGGENISDKQGFSYLHAACMSGCYDTVQKYIRNGVDINCVFNEDGIDKTPLTLALEFDQIYIAKLLLDKGADLELVHDWGKAPLGCLKCLDERDNKKRLDLLKLVGDHYLKGLLKRKIDSGVLENHSDDEGFTYLHAACMYGQIKIVQKFIDQKDNLDLIWRRLDSSNESPLTLATKYNEIKIVQLLLKNGADPNLKLLGKNPLHLFFNGFFHWVLFEVPVDCYTKLLELFISYKCDVNAKDQDGRSPLFLCLNNLLRIPYESCCTKKAMSTAIKNLEILLRNNADINEVFNSGYDVVKDFLKYGDILISDVDAMCTFLSILDLLKSKGYKINGSSSLMVLKFLLDAVSPDNAHNYNRDKFKNAILFGKILFDTAPICSKFNEFRIFTDSSNQIRWFLEKERYDYSNQYYYNRYYCGFLYEHFVIVEKGKMFMTEERMDILKRWEQFYIAKNEEIDDSCMSGWSMHGWIASEIDSIKKMMIKNGVSLLDVCASAPKKGYELLKNSEFRTVINSDDFKENCRYSSETIKGYIIKCLLRKIYEDTGLEYMMLLLHGRLPLLCCEKVIKHLSNEEILLICKMAIHEI</sequence>
<accession>A0ABD2VWV5</accession>
<evidence type="ECO:0000256" key="1">
    <source>
        <dbReference type="PROSITE-ProRule" id="PRU00023"/>
    </source>
</evidence>
<proteinExistence type="predicted"/>